<evidence type="ECO:0000256" key="2">
    <source>
        <dbReference type="ARBA" id="ARBA00022737"/>
    </source>
</evidence>
<keyword evidence="2" id="KW-0677">Repeat</keyword>
<dbReference type="Gene3D" id="2.130.10.10">
    <property type="entry name" value="YVTN repeat-like/Quinoprotein amine dehydrogenase"/>
    <property type="match status" value="1"/>
</dbReference>
<accession>X6NH83</accession>
<name>X6NH83_RETFI</name>
<sequence>DIRSDQQIQVFNGHTHLVYAAEYSPFVIKNNIGNSNVICSGSLDNTIRFWDIRSNKKELCSMEEDCAEYDKIVCLKFVLLKKKVNNNEQKLNDCDVYLYYGSDNEKKRFTIFLYAFNKICQFFKIKLRPINACCVKVVILLAFFRIEVDDIKGKNLLKIEYITYITNYITL</sequence>
<evidence type="ECO:0000313" key="4">
    <source>
        <dbReference type="EMBL" id="ETO25336.1"/>
    </source>
</evidence>
<feature type="repeat" description="WD" evidence="3">
    <location>
        <begin position="11"/>
        <end position="60"/>
    </location>
</feature>
<dbReference type="InterPro" id="IPR036322">
    <property type="entry name" value="WD40_repeat_dom_sf"/>
</dbReference>
<evidence type="ECO:0000313" key="5">
    <source>
        <dbReference type="Proteomes" id="UP000023152"/>
    </source>
</evidence>
<dbReference type="InterPro" id="IPR019775">
    <property type="entry name" value="WD40_repeat_CS"/>
</dbReference>
<dbReference type="AlphaFoldDB" id="X6NH83"/>
<dbReference type="InterPro" id="IPR001680">
    <property type="entry name" value="WD40_rpt"/>
</dbReference>
<comment type="caution">
    <text evidence="4">The sequence shown here is derived from an EMBL/GenBank/DDBJ whole genome shotgun (WGS) entry which is preliminary data.</text>
</comment>
<keyword evidence="5" id="KW-1185">Reference proteome</keyword>
<keyword evidence="1 3" id="KW-0853">WD repeat</keyword>
<dbReference type="EMBL" id="ASPP01008621">
    <property type="protein sequence ID" value="ETO25336.1"/>
    <property type="molecule type" value="Genomic_DNA"/>
</dbReference>
<organism evidence="4 5">
    <name type="scientific">Reticulomyxa filosa</name>
    <dbReference type="NCBI Taxonomy" id="46433"/>
    <lineage>
        <taxon>Eukaryota</taxon>
        <taxon>Sar</taxon>
        <taxon>Rhizaria</taxon>
        <taxon>Retaria</taxon>
        <taxon>Foraminifera</taxon>
        <taxon>Monothalamids</taxon>
        <taxon>Reticulomyxidae</taxon>
        <taxon>Reticulomyxa</taxon>
    </lineage>
</organism>
<dbReference type="SUPFAM" id="SSF50978">
    <property type="entry name" value="WD40 repeat-like"/>
    <property type="match status" value="1"/>
</dbReference>
<dbReference type="PROSITE" id="PS50082">
    <property type="entry name" value="WD_REPEATS_2"/>
    <property type="match status" value="1"/>
</dbReference>
<dbReference type="SMART" id="SM00320">
    <property type="entry name" value="WD40"/>
    <property type="match status" value="1"/>
</dbReference>
<protein>
    <submittedName>
        <fullName evidence="4">Uncharacterized protein</fullName>
    </submittedName>
</protein>
<dbReference type="InterPro" id="IPR015943">
    <property type="entry name" value="WD40/YVTN_repeat-like_dom_sf"/>
</dbReference>
<evidence type="ECO:0000256" key="3">
    <source>
        <dbReference type="PROSITE-ProRule" id="PRU00221"/>
    </source>
</evidence>
<gene>
    <name evidence="4" type="ORF">RFI_11801</name>
</gene>
<dbReference type="PROSITE" id="PS50294">
    <property type="entry name" value="WD_REPEATS_REGION"/>
    <property type="match status" value="1"/>
</dbReference>
<dbReference type="PROSITE" id="PS00678">
    <property type="entry name" value="WD_REPEATS_1"/>
    <property type="match status" value="1"/>
</dbReference>
<proteinExistence type="predicted"/>
<reference evidence="4 5" key="1">
    <citation type="journal article" date="2013" name="Curr. Biol.">
        <title>The Genome of the Foraminiferan Reticulomyxa filosa.</title>
        <authorList>
            <person name="Glockner G."/>
            <person name="Hulsmann N."/>
            <person name="Schleicher M."/>
            <person name="Noegel A.A."/>
            <person name="Eichinger L."/>
            <person name="Gallinger C."/>
            <person name="Pawlowski J."/>
            <person name="Sierra R."/>
            <person name="Euteneuer U."/>
            <person name="Pillet L."/>
            <person name="Moustafa A."/>
            <person name="Platzer M."/>
            <person name="Groth M."/>
            <person name="Szafranski K."/>
            <person name="Schliwa M."/>
        </authorList>
    </citation>
    <scope>NUCLEOTIDE SEQUENCE [LARGE SCALE GENOMIC DNA]</scope>
</reference>
<evidence type="ECO:0000256" key="1">
    <source>
        <dbReference type="ARBA" id="ARBA00022574"/>
    </source>
</evidence>
<feature type="non-terminal residue" evidence="4">
    <location>
        <position position="1"/>
    </location>
</feature>
<dbReference type="Proteomes" id="UP000023152">
    <property type="component" value="Unassembled WGS sequence"/>
</dbReference>